<evidence type="ECO:0000256" key="1">
    <source>
        <dbReference type="ARBA" id="ARBA00004781"/>
    </source>
</evidence>
<comment type="cofactor">
    <cofactor evidence="6">
        <name>Mg(2+)</name>
        <dbReference type="ChEBI" id="CHEBI:18420"/>
    </cofactor>
    <text evidence="6">Binds 1 Mg(2+) ion per monomer.</text>
</comment>
<comment type="similarity">
    <text evidence="2 6">Belongs to the dTDP-4-dehydrorhamnose reductase family.</text>
</comment>
<comment type="pathway">
    <text evidence="1 6">Carbohydrate biosynthesis; dTDP-L-rhamnose biosynthesis.</text>
</comment>
<dbReference type="RefSeq" id="WP_061162756.1">
    <property type="nucleotide sequence ID" value="NZ_FCOI02000019.1"/>
</dbReference>
<dbReference type="EMBL" id="FCOI02000019">
    <property type="protein sequence ID" value="SAK76534.1"/>
    <property type="molecule type" value="Genomic_DNA"/>
</dbReference>
<dbReference type="STRING" id="1777137.AWB76_05023"/>
<evidence type="ECO:0000256" key="6">
    <source>
        <dbReference type="RuleBase" id="RU364082"/>
    </source>
</evidence>
<keyword evidence="9" id="KW-1185">Reference proteome</keyword>
<dbReference type="GO" id="GO:0008831">
    <property type="term" value="F:dTDP-4-dehydrorhamnose reductase activity"/>
    <property type="evidence" value="ECO:0007669"/>
    <property type="project" value="UniProtKB-EC"/>
</dbReference>
<feature type="domain" description="RmlD-like substrate binding" evidence="7">
    <location>
        <begin position="1"/>
        <end position="293"/>
    </location>
</feature>
<evidence type="ECO:0000313" key="9">
    <source>
        <dbReference type="Proteomes" id="UP000054624"/>
    </source>
</evidence>
<evidence type="ECO:0000313" key="8">
    <source>
        <dbReference type="EMBL" id="SAK76534.1"/>
    </source>
</evidence>
<dbReference type="Pfam" id="PF04321">
    <property type="entry name" value="RmlD_sub_bind"/>
    <property type="match status" value="1"/>
</dbReference>
<accession>A0A158C2E6</accession>
<dbReference type="InterPro" id="IPR036291">
    <property type="entry name" value="NAD(P)-bd_dom_sf"/>
</dbReference>
<gene>
    <name evidence="8" type="ORF">AWB76_05023</name>
</gene>
<evidence type="ECO:0000256" key="4">
    <source>
        <dbReference type="ARBA" id="ARBA00017099"/>
    </source>
</evidence>
<evidence type="ECO:0000256" key="5">
    <source>
        <dbReference type="ARBA" id="ARBA00048200"/>
    </source>
</evidence>
<dbReference type="GO" id="GO:0005829">
    <property type="term" value="C:cytosol"/>
    <property type="evidence" value="ECO:0007669"/>
    <property type="project" value="TreeGrafter"/>
</dbReference>
<dbReference type="Gene3D" id="3.40.50.720">
    <property type="entry name" value="NAD(P)-binding Rossmann-like Domain"/>
    <property type="match status" value="1"/>
</dbReference>
<dbReference type="GO" id="GO:0019305">
    <property type="term" value="P:dTDP-rhamnose biosynthetic process"/>
    <property type="evidence" value="ECO:0007669"/>
    <property type="project" value="UniProtKB-UniPathway"/>
</dbReference>
<dbReference type="Gene3D" id="3.90.25.10">
    <property type="entry name" value="UDP-galactose 4-epimerase, domain 1"/>
    <property type="match status" value="1"/>
</dbReference>
<organism evidence="8 9">
    <name type="scientific">Caballeronia temeraria</name>
    <dbReference type="NCBI Taxonomy" id="1777137"/>
    <lineage>
        <taxon>Bacteria</taxon>
        <taxon>Pseudomonadati</taxon>
        <taxon>Pseudomonadota</taxon>
        <taxon>Betaproteobacteria</taxon>
        <taxon>Burkholderiales</taxon>
        <taxon>Burkholderiaceae</taxon>
        <taxon>Caballeronia</taxon>
    </lineage>
</organism>
<keyword evidence="6" id="KW-0560">Oxidoreductase</keyword>
<dbReference type="SUPFAM" id="SSF51735">
    <property type="entry name" value="NAD(P)-binding Rossmann-fold domains"/>
    <property type="match status" value="1"/>
</dbReference>
<dbReference type="Proteomes" id="UP000054624">
    <property type="component" value="Unassembled WGS sequence"/>
</dbReference>
<sequence>MRILLTGRNGQVGWELCRALAPLGEVVAFGRDGADLSRPETLAPLVASVQPHVIVNAAAYTAVDNAEKEEALAQRVNAEAVGELASAARKQNALLLHYSTDYVFDGKSAEPYRESGEVAPLNAYGRTKLAGEQAIQAAGGDWLTLRTTWVYGVRGRNFLRTMLRLGCERETLRVVADQTGVPTSARMIADLTAQVVARALRERADGEFESGLFHMTASGQTTWHGFASAIISAAREAGRLPIKTTSVEAIESREFPTPAARPGYSVLDNTRFDERFRLHRMDWREALALVMDDLPGGGSALD</sequence>
<dbReference type="AlphaFoldDB" id="A0A158C2E6"/>
<dbReference type="InterPro" id="IPR005913">
    <property type="entry name" value="dTDP_dehydrorham_reduct"/>
</dbReference>
<evidence type="ECO:0000256" key="2">
    <source>
        <dbReference type="ARBA" id="ARBA00010944"/>
    </source>
</evidence>
<evidence type="ECO:0000256" key="3">
    <source>
        <dbReference type="ARBA" id="ARBA00012929"/>
    </source>
</evidence>
<dbReference type="PANTHER" id="PTHR10491">
    <property type="entry name" value="DTDP-4-DEHYDRORHAMNOSE REDUCTASE"/>
    <property type="match status" value="1"/>
</dbReference>
<dbReference type="PANTHER" id="PTHR10491:SF4">
    <property type="entry name" value="METHIONINE ADENOSYLTRANSFERASE 2 SUBUNIT BETA"/>
    <property type="match status" value="1"/>
</dbReference>
<dbReference type="EC" id="1.1.1.133" evidence="3 6"/>
<dbReference type="CDD" id="cd05254">
    <property type="entry name" value="dTDP_HR_like_SDR_e"/>
    <property type="match status" value="1"/>
</dbReference>
<dbReference type="OrthoDB" id="9803892at2"/>
<dbReference type="InterPro" id="IPR029903">
    <property type="entry name" value="RmlD-like-bd"/>
</dbReference>
<proteinExistence type="inferred from homology"/>
<comment type="function">
    <text evidence="6">Catalyzes the reduction of dTDP-6-deoxy-L-lyxo-4-hexulose to yield dTDP-L-rhamnose.</text>
</comment>
<evidence type="ECO:0000259" key="7">
    <source>
        <dbReference type="Pfam" id="PF04321"/>
    </source>
</evidence>
<comment type="catalytic activity">
    <reaction evidence="5 6">
        <text>dTDP-beta-L-rhamnose + NADP(+) = dTDP-4-dehydro-beta-L-rhamnose + NADPH + H(+)</text>
        <dbReference type="Rhea" id="RHEA:21796"/>
        <dbReference type="ChEBI" id="CHEBI:15378"/>
        <dbReference type="ChEBI" id="CHEBI:57510"/>
        <dbReference type="ChEBI" id="CHEBI:57783"/>
        <dbReference type="ChEBI" id="CHEBI:58349"/>
        <dbReference type="ChEBI" id="CHEBI:62830"/>
        <dbReference type="EC" id="1.1.1.133"/>
    </reaction>
</comment>
<name>A0A158C2E6_9BURK</name>
<dbReference type="UniPathway" id="UPA00124"/>
<dbReference type="NCBIfam" id="TIGR01214">
    <property type="entry name" value="rmlD"/>
    <property type="match status" value="1"/>
</dbReference>
<protein>
    <recommendedName>
        <fullName evidence="4 6">dTDP-4-dehydrorhamnose reductase</fullName>
        <ecNumber evidence="3 6">1.1.1.133</ecNumber>
    </recommendedName>
</protein>
<keyword evidence="6" id="KW-0521">NADP</keyword>
<reference evidence="9" key="1">
    <citation type="submission" date="2016-01" db="EMBL/GenBank/DDBJ databases">
        <authorList>
            <person name="Peeters Charlotte."/>
        </authorList>
    </citation>
    <scope>NUCLEOTIDE SEQUENCE [LARGE SCALE GENOMIC DNA]</scope>
</reference>